<dbReference type="AlphaFoldDB" id="A0AAF0DL15"/>
<protein>
    <recommendedName>
        <fullName evidence="2">DUF7924 domain-containing protein</fullName>
    </recommendedName>
</protein>
<feature type="region of interest" description="Disordered" evidence="1">
    <location>
        <begin position="96"/>
        <end position="120"/>
    </location>
</feature>
<dbReference type="PANTHER" id="PTHR42470:SF2">
    <property type="match status" value="1"/>
</dbReference>
<dbReference type="Pfam" id="PF25545">
    <property type="entry name" value="DUF7924"/>
    <property type="match status" value="1"/>
</dbReference>
<gene>
    <name evidence="3" type="ORF">PRK78_005061</name>
</gene>
<feature type="compositionally biased region" description="Low complexity" evidence="1">
    <location>
        <begin position="104"/>
        <end position="116"/>
    </location>
</feature>
<organism evidence="3 4">
    <name type="scientific">Emydomyces testavorans</name>
    <dbReference type="NCBI Taxonomy" id="2070801"/>
    <lineage>
        <taxon>Eukaryota</taxon>
        <taxon>Fungi</taxon>
        <taxon>Dikarya</taxon>
        <taxon>Ascomycota</taxon>
        <taxon>Pezizomycotina</taxon>
        <taxon>Eurotiomycetes</taxon>
        <taxon>Eurotiomycetidae</taxon>
        <taxon>Onygenales</taxon>
        <taxon>Nannizziopsiaceae</taxon>
        <taxon>Emydomyces</taxon>
    </lineage>
</organism>
<name>A0AAF0DL15_9EURO</name>
<feature type="region of interest" description="Disordered" evidence="1">
    <location>
        <begin position="1"/>
        <end position="59"/>
    </location>
</feature>
<dbReference type="PANTHER" id="PTHR42470">
    <property type="entry name" value="VAST DOMAIN-CONTAINING PROTEIN"/>
    <property type="match status" value="1"/>
</dbReference>
<feature type="compositionally biased region" description="Basic and acidic residues" evidence="1">
    <location>
        <begin position="488"/>
        <end position="501"/>
    </location>
</feature>
<reference evidence="3" key="1">
    <citation type="submission" date="2023-03" db="EMBL/GenBank/DDBJ databases">
        <title>Emydomyces testavorans Genome Sequence.</title>
        <authorList>
            <person name="Hoyer L."/>
        </authorList>
    </citation>
    <scope>NUCLEOTIDE SEQUENCE</scope>
    <source>
        <strain evidence="3">16-2883</strain>
    </source>
</reference>
<sequence>MELQRVATKDTPNKVLSIPPKRRRECSVSNESPRKRFRSTPTHLGAAQPEASSENGESQLSYITQWLKESSGPMEGFGPGATPPRNNDILARKKSIPSLQHKWSGSSTADSTTSSDQGPRELKTAIYAHRSYSTWPKAKGVCMERSALGISDESKSFYLKLLKTECNIPEDTIFREDILEESIEDIQDKNESRIIQDIARLLVPSVRSLARMSERRLDVLVESVNEGWNNCIPLTEPRPQPDFAVGIGRHGFGDNRIKKLQPLVGDESSSYYSHLMATHYMYFPFLTSEVKSATAGIDIADRQNAHSMGVAIKAIFLIFRLAKRHRELHRKLLTFSISHDHRTVRLHGWYPVIDGDNYTVYRHLLHAFDIVALEGKEKWTTRRFSVGVYRYGLTLLGIINAVIDELPPDLNLESVPPRLLDWEASEHPQQSGPSQRLEDEAPVSEHPGPPEQLEHQALAEGPVIPDKPETQPQEEEEEEEEVMNCGTFERKSSKSVAPRDDDIAPGFGRLWDVLGNLKSPTQNETATTAHAEHGMPFEGWRSNGARENRGEDDQGWSYPRQSIA</sequence>
<accession>A0AAF0DL15</accession>
<evidence type="ECO:0000313" key="3">
    <source>
        <dbReference type="EMBL" id="WEW59587.1"/>
    </source>
</evidence>
<evidence type="ECO:0000313" key="4">
    <source>
        <dbReference type="Proteomes" id="UP001219355"/>
    </source>
</evidence>
<keyword evidence="4" id="KW-1185">Reference proteome</keyword>
<feature type="region of interest" description="Disordered" evidence="1">
    <location>
        <begin position="424"/>
        <end position="501"/>
    </location>
</feature>
<feature type="region of interest" description="Disordered" evidence="1">
    <location>
        <begin position="520"/>
        <end position="564"/>
    </location>
</feature>
<evidence type="ECO:0000256" key="1">
    <source>
        <dbReference type="SAM" id="MobiDB-lite"/>
    </source>
</evidence>
<feature type="domain" description="DUF7924" evidence="2">
    <location>
        <begin position="180"/>
        <end position="393"/>
    </location>
</feature>
<dbReference type="InterPro" id="IPR057684">
    <property type="entry name" value="DUF7924"/>
</dbReference>
<feature type="compositionally biased region" description="Polar residues" evidence="1">
    <location>
        <begin position="50"/>
        <end position="59"/>
    </location>
</feature>
<dbReference type="Proteomes" id="UP001219355">
    <property type="component" value="Chromosome 3"/>
</dbReference>
<feature type="compositionally biased region" description="Acidic residues" evidence="1">
    <location>
        <begin position="472"/>
        <end position="482"/>
    </location>
</feature>
<evidence type="ECO:0000259" key="2">
    <source>
        <dbReference type="Pfam" id="PF25545"/>
    </source>
</evidence>
<dbReference type="EMBL" id="CP120629">
    <property type="protein sequence ID" value="WEW59587.1"/>
    <property type="molecule type" value="Genomic_DNA"/>
</dbReference>
<proteinExistence type="predicted"/>